<dbReference type="PANTHER" id="PTHR34698">
    <property type="entry name" value="5-OXOPROLINASE SUBUNIT B"/>
    <property type="match status" value="1"/>
</dbReference>
<dbReference type="Proteomes" id="UP000092584">
    <property type="component" value="Unassembled WGS sequence"/>
</dbReference>
<dbReference type="GO" id="GO:0005524">
    <property type="term" value="F:ATP binding"/>
    <property type="evidence" value="ECO:0007669"/>
    <property type="project" value="UniProtKB-KW"/>
</dbReference>
<keyword evidence="3" id="KW-0067">ATP-binding</keyword>
<dbReference type="GO" id="GO:0016787">
    <property type="term" value="F:hydrolase activity"/>
    <property type="evidence" value="ECO:0007669"/>
    <property type="project" value="UniProtKB-KW"/>
</dbReference>
<gene>
    <name evidence="5" type="ORF">LPB3_14395</name>
</gene>
<dbReference type="Gene3D" id="2.40.100.10">
    <property type="entry name" value="Cyclophilin-like"/>
    <property type="match status" value="1"/>
</dbReference>
<keyword evidence="1" id="KW-0547">Nucleotide-binding</keyword>
<comment type="caution">
    <text evidence="5">The sequence shown here is derived from an EMBL/GenBank/DDBJ whole genome shotgun (WGS) entry which is preliminary data.</text>
</comment>
<dbReference type="InterPro" id="IPR029000">
    <property type="entry name" value="Cyclophilin-like_dom_sf"/>
</dbReference>
<name>A0A1B8TQR4_9FLAO</name>
<feature type="domain" description="Carboxyltransferase" evidence="4">
    <location>
        <begin position="5"/>
        <end position="206"/>
    </location>
</feature>
<sequence>MNKKPTYKQFGEKAILVEWQAIIDDEILNDILLFVEKIKANKKINYIDLIQGYNSLTIIYKKFIENFCEEVALLKSVYSSTLKIAKQDYFLWEIPVCYDLEFGIDLQDLSKKSSLEIDEIIKNHSETIYKVFFVGFLPGFLYLGGLNEQLFFDRKPNPRLHVAKGSVAIGGKQTGVYPQNSAGGWNVIGKTPINFFDVNTPNPCFAKAGDFIKFNPISLDEFYQLEKEIKEEKYQLIKTLQHA</sequence>
<dbReference type="KEGG" id="pob:LPB03_14910"/>
<keyword evidence="2 5" id="KW-0378">Hydrolase</keyword>
<dbReference type="OrthoDB" id="9778567at2"/>
<dbReference type="NCBIfam" id="TIGR00370">
    <property type="entry name" value="5-oxoprolinase subunit PxpB"/>
    <property type="match status" value="1"/>
</dbReference>
<evidence type="ECO:0000259" key="4">
    <source>
        <dbReference type="SMART" id="SM00796"/>
    </source>
</evidence>
<dbReference type="Gene3D" id="3.30.1360.40">
    <property type="match status" value="1"/>
</dbReference>
<evidence type="ECO:0000313" key="6">
    <source>
        <dbReference type="Proteomes" id="UP000092584"/>
    </source>
</evidence>
<dbReference type="RefSeq" id="WP_065320328.1">
    <property type="nucleotide sequence ID" value="NZ_CP017477.1"/>
</dbReference>
<dbReference type="PANTHER" id="PTHR34698:SF2">
    <property type="entry name" value="5-OXOPROLINASE SUBUNIT B"/>
    <property type="match status" value="1"/>
</dbReference>
<evidence type="ECO:0000256" key="2">
    <source>
        <dbReference type="ARBA" id="ARBA00022801"/>
    </source>
</evidence>
<dbReference type="InterPro" id="IPR003833">
    <property type="entry name" value="CT_C_D"/>
</dbReference>
<protein>
    <submittedName>
        <fullName evidence="5">Allophanate hydrolase</fullName>
    </submittedName>
</protein>
<dbReference type="SUPFAM" id="SSF50891">
    <property type="entry name" value="Cyclophilin-like"/>
    <property type="match status" value="1"/>
</dbReference>
<dbReference type="SUPFAM" id="SSF160467">
    <property type="entry name" value="PH0987 N-terminal domain-like"/>
    <property type="match status" value="1"/>
</dbReference>
<dbReference type="AlphaFoldDB" id="A0A1B8TQR4"/>
<dbReference type="Pfam" id="PF02682">
    <property type="entry name" value="CT_C_D"/>
    <property type="match status" value="1"/>
</dbReference>
<organism evidence="5 6">
    <name type="scientific">Polaribacter vadi</name>
    <dbReference type="NCBI Taxonomy" id="1774273"/>
    <lineage>
        <taxon>Bacteria</taxon>
        <taxon>Pseudomonadati</taxon>
        <taxon>Bacteroidota</taxon>
        <taxon>Flavobacteriia</taxon>
        <taxon>Flavobacteriales</taxon>
        <taxon>Flavobacteriaceae</taxon>
    </lineage>
</organism>
<evidence type="ECO:0000313" key="5">
    <source>
        <dbReference type="EMBL" id="OBY61973.1"/>
    </source>
</evidence>
<proteinExistence type="predicted"/>
<accession>A0A1B8TQR4</accession>
<keyword evidence="6" id="KW-1185">Reference proteome</keyword>
<evidence type="ECO:0000256" key="3">
    <source>
        <dbReference type="ARBA" id="ARBA00022840"/>
    </source>
</evidence>
<reference evidence="6" key="1">
    <citation type="submission" date="2016-02" db="EMBL/GenBank/DDBJ databases">
        <authorList>
            <person name="Shin S.-K."/>
            <person name="Yi H."/>
            <person name="Kim E."/>
        </authorList>
    </citation>
    <scope>NUCLEOTIDE SEQUENCE [LARGE SCALE GENOMIC DNA]</scope>
    <source>
        <strain evidence="6">LPB0003</strain>
    </source>
</reference>
<evidence type="ECO:0000256" key="1">
    <source>
        <dbReference type="ARBA" id="ARBA00022741"/>
    </source>
</evidence>
<dbReference type="SMART" id="SM00796">
    <property type="entry name" value="AHS1"/>
    <property type="match status" value="1"/>
</dbReference>
<dbReference type="STRING" id="1774273.LPB03_14910"/>
<dbReference type="InterPro" id="IPR010016">
    <property type="entry name" value="PxpB"/>
</dbReference>
<dbReference type="EMBL" id="LSFM01000025">
    <property type="protein sequence ID" value="OBY61973.1"/>
    <property type="molecule type" value="Genomic_DNA"/>
</dbReference>